<feature type="domain" description="Eis-like acetyltransferase" evidence="2">
    <location>
        <begin position="221"/>
        <end position="305"/>
    </location>
</feature>
<name>A0A4P7ICR4_9ACTN</name>
<protein>
    <submittedName>
        <fullName evidence="3">GNAT family N-acetyltransferase</fullName>
    </submittedName>
</protein>
<dbReference type="InterPro" id="IPR051554">
    <property type="entry name" value="Acetyltransferase_Eis"/>
</dbReference>
<dbReference type="GO" id="GO:0034069">
    <property type="term" value="F:aminoglycoside N-acetyltransferase activity"/>
    <property type="evidence" value="ECO:0007669"/>
    <property type="project" value="TreeGrafter"/>
</dbReference>
<dbReference type="KEGG" id="nsn:EXE58_05200"/>
<dbReference type="InterPro" id="IPR036527">
    <property type="entry name" value="SCP2_sterol-bd_dom_sf"/>
</dbReference>
<dbReference type="AlphaFoldDB" id="A0A4P7ICR4"/>
<gene>
    <name evidence="3" type="ORF">EXE58_05200</name>
</gene>
<reference evidence="3 4" key="1">
    <citation type="submission" date="2019-03" db="EMBL/GenBank/DDBJ databases">
        <title>Three New Species of Nocardioides, Nocardioides euryhalodurans sp. nov., Nocardioides seonyuensis sp. nov. and Nocardioides eburneoflavus sp. nov. Iolated from Soil.</title>
        <authorList>
            <person name="Roh S.G."/>
            <person name="Lee C."/>
            <person name="Kim M.-K."/>
            <person name="Kim S.B."/>
        </authorList>
    </citation>
    <scope>NUCLEOTIDE SEQUENCE [LARGE SCALE GENOMIC DNA]</scope>
    <source>
        <strain evidence="3 4">MMS17-SY207-3</strain>
    </source>
</reference>
<dbReference type="Pfam" id="PF17668">
    <property type="entry name" value="Acetyltransf_17"/>
    <property type="match status" value="1"/>
</dbReference>
<dbReference type="SUPFAM" id="SSF55718">
    <property type="entry name" value="SCP-like"/>
    <property type="match status" value="1"/>
</dbReference>
<dbReference type="InterPro" id="IPR016181">
    <property type="entry name" value="Acyl_CoA_acyltransferase"/>
</dbReference>
<dbReference type="InterPro" id="IPR025559">
    <property type="entry name" value="Eis_dom"/>
</dbReference>
<dbReference type="Gene3D" id="3.40.630.30">
    <property type="match status" value="2"/>
</dbReference>
<dbReference type="SUPFAM" id="SSF55729">
    <property type="entry name" value="Acyl-CoA N-acyltransferases (Nat)"/>
    <property type="match status" value="1"/>
</dbReference>
<evidence type="ECO:0000313" key="4">
    <source>
        <dbReference type="Proteomes" id="UP000294853"/>
    </source>
</evidence>
<dbReference type="OrthoDB" id="8399956at2"/>
<dbReference type="Proteomes" id="UP000294853">
    <property type="component" value="Chromosome"/>
</dbReference>
<feature type="domain" description="Enhanced intracellular survival protein" evidence="1">
    <location>
        <begin position="320"/>
        <end position="417"/>
    </location>
</feature>
<sequence length="422" mass="46114">MDYEFARLDLVDESDEAVARRQGFLQAVVRGFHEGRADEDFEKHWLATSRADQAVCSGAWLPPGEFGAGAVPVATFTSFDKTLNAGLELLPLRMITAVTTSPAHRRRGLIRRLMEDDLADAVAQGIPVAALTASEATIYGRWGFGAATFAQKVEVDTGPRFGLRAFTDPGRVELIEPPESWSLVKGVFEQFHAQTRGSVAWPSQYEQILTGAYDFDAAAPDKLLRGVVHLDAEGTVDGVVLYKYDGEDGAKRKVRVVEMMALSTTATLALWDFLGHLDLVNHVTFSLAHPDDPLRWALTDINSVSYTALQEFLWIRVLDVPRALVARPWAADGDVVLEVVDDQRHAAGHYRVVTRGGRAVVERTEDAPEVRVTAETLGSLYLGGAHVTTLRRAGRVDGTDVAVARFAAMADLAVPPYNLTGF</sequence>
<evidence type="ECO:0000259" key="2">
    <source>
        <dbReference type="Pfam" id="PF17668"/>
    </source>
</evidence>
<dbReference type="PANTHER" id="PTHR37817">
    <property type="entry name" value="N-ACETYLTRANSFERASE EIS"/>
    <property type="match status" value="1"/>
</dbReference>
<accession>A0A4P7ICR4</accession>
<dbReference type="InterPro" id="IPR041380">
    <property type="entry name" value="Acetyltransf_17"/>
</dbReference>
<dbReference type="GO" id="GO:0030649">
    <property type="term" value="P:aminoglycoside antibiotic catabolic process"/>
    <property type="evidence" value="ECO:0007669"/>
    <property type="project" value="TreeGrafter"/>
</dbReference>
<proteinExistence type="predicted"/>
<dbReference type="PANTHER" id="PTHR37817:SF1">
    <property type="entry name" value="N-ACETYLTRANSFERASE EIS"/>
    <property type="match status" value="1"/>
</dbReference>
<dbReference type="RefSeq" id="WP_135266884.1">
    <property type="nucleotide sequence ID" value="NZ_CP038436.1"/>
</dbReference>
<evidence type="ECO:0000313" key="3">
    <source>
        <dbReference type="EMBL" id="QBX54915.1"/>
    </source>
</evidence>
<evidence type="ECO:0000259" key="1">
    <source>
        <dbReference type="Pfam" id="PF13530"/>
    </source>
</evidence>
<keyword evidence="4" id="KW-1185">Reference proteome</keyword>
<dbReference type="EMBL" id="CP038436">
    <property type="protein sequence ID" value="QBX54915.1"/>
    <property type="molecule type" value="Genomic_DNA"/>
</dbReference>
<organism evidence="3 4">
    <name type="scientific">Nocardioides seonyuensis</name>
    <dbReference type="NCBI Taxonomy" id="2518371"/>
    <lineage>
        <taxon>Bacteria</taxon>
        <taxon>Bacillati</taxon>
        <taxon>Actinomycetota</taxon>
        <taxon>Actinomycetes</taxon>
        <taxon>Propionibacteriales</taxon>
        <taxon>Nocardioidaceae</taxon>
        <taxon>Nocardioides</taxon>
    </lineage>
</organism>
<dbReference type="Gene3D" id="3.30.1050.10">
    <property type="entry name" value="SCP2 sterol-binding domain"/>
    <property type="match status" value="1"/>
</dbReference>
<keyword evidence="3" id="KW-0808">Transferase</keyword>
<dbReference type="Pfam" id="PF13527">
    <property type="entry name" value="Acetyltransf_9"/>
    <property type="match status" value="1"/>
</dbReference>
<dbReference type="Pfam" id="PF13530">
    <property type="entry name" value="SCP2_2"/>
    <property type="match status" value="1"/>
</dbReference>